<accession>A0AAV4IQ58</accession>
<dbReference type="AlphaFoldDB" id="A0AAV4IQ58"/>
<sequence length="273" mass="30089">MNDVILHPESSPAYLYSVAEGITPPYTVHLPLTTNSGLTDSYVSPVVQSVSSPQRPVMSVLSPHFPIASVISTAPTGASLTDCVHRYSSPHMRSVPGSALSIQGYHNLEPQQQVDLTTRAIRDLLMLNRSPTQDLSTFEGDPLLYSSWRSAFSLLIELQATPSNEKLLHLQKYLKGQAKEAVDGFFLLRDHKAYDQAMSVLEQGFRNSYAISQAFRTKLEMWPSIRSKDSTGLRCFVDSLQQCSVAAKKVGGLSILDDAHIFSRKLSTSYPIG</sequence>
<reference evidence="1 2" key="1">
    <citation type="journal article" date="2021" name="Elife">
        <title>Chloroplast acquisition without the gene transfer in kleptoplastic sea slugs, Plakobranchus ocellatus.</title>
        <authorList>
            <person name="Maeda T."/>
            <person name="Takahashi S."/>
            <person name="Yoshida T."/>
            <person name="Shimamura S."/>
            <person name="Takaki Y."/>
            <person name="Nagai Y."/>
            <person name="Toyoda A."/>
            <person name="Suzuki Y."/>
            <person name="Arimoto A."/>
            <person name="Ishii H."/>
            <person name="Satoh N."/>
            <person name="Nishiyama T."/>
            <person name="Hasebe M."/>
            <person name="Maruyama T."/>
            <person name="Minagawa J."/>
            <person name="Obokata J."/>
            <person name="Shigenobu S."/>
        </authorList>
    </citation>
    <scope>NUCLEOTIDE SEQUENCE [LARGE SCALE GENOMIC DNA]</scope>
</reference>
<keyword evidence="2" id="KW-1185">Reference proteome</keyword>
<dbReference type="InterPro" id="IPR005312">
    <property type="entry name" value="DUF1759"/>
</dbReference>
<gene>
    <name evidence="1" type="ORF">ElyMa_004819600</name>
</gene>
<dbReference type="PANTHER" id="PTHR47331">
    <property type="entry name" value="PHD-TYPE DOMAIN-CONTAINING PROTEIN"/>
    <property type="match status" value="1"/>
</dbReference>
<organism evidence="1 2">
    <name type="scientific">Elysia marginata</name>
    <dbReference type="NCBI Taxonomy" id="1093978"/>
    <lineage>
        <taxon>Eukaryota</taxon>
        <taxon>Metazoa</taxon>
        <taxon>Spiralia</taxon>
        <taxon>Lophotrochozoa</taxon>
        <taxon>Mollusca</taxon>
        <taxon>Gastropoda</taxon>
        <taxon>Heterobranchia</taxon>
        <taxon>Euthyneura</taxon>
        <taxon>Panpulmonata</taxon>
        <taxon>Sacoglossa</taxon>
        <taxon>Placobranchoidea</taxon>
        <taxon>Plakobranchidae</taxon>
        <taxon>Elysia</taxon>
    </lineage>
</organism>
<evidence type="ECO:0000313" key="1">
    <source>
        <dbReference type="EMBL" id="GFS10842.1"/>
    </source>
</evidence>
<dbReference type="Pfam" id="PF03564">
    <property type="entry name" value="DUF1759"/>
    <property type="match status" value="1"/>
</dbReference>
<dbReference type="EMBL" id="BMAT01009641">
    <property type="protein sequence ID" value="GFS10842.1"/>
    <property type="molecule type" value="Genomic_DNA"/>
</dbReference>
<evidence type="ECO:0000313" key="2">
    <source>
        <dbReference type="Proteomes" id="UP000762676"/>
    </source>
</evidence>
<dbReference type="Proteomes" id="UP000762676">
    <property type="component" value="Unassembled WGS sequence"/>
</dbReference>
<proteinExistence type="predicted"/>
<dbReference type="PANTHER" id="PTHR47331:SF5">
    <property type="entry name" value="RIBONUCLEASE H"/>
    <property type="match status" value="1"/>
</dbReference>
<comment type="caution">
    <text evidence="1">The sequence shown here is derived from an EMBL/GenBank/DDBJ whole genome shotgun (WGS) entry which is preliminary data.</text>
</comment>
<name>A0AAV4IQ58_9GAST</name>
<protein>
    <submittedName>
        <fullName evidence="1">Myosin, heavy polypeptide 11, smooth muscle</fullName>
    </submittedName>
</protein>